<reference evidence="2 3" key="1">
    <citation type="journal article" date="2023" name="Plants (Basel)">
        <title>Bridging the Gap: Combining Genomics and Transcriptomics Approaches to Understand Stylosanthes scabra, an Orphan Legume from the Brazilian Caatinga.</title>
        <authorList>
            <person name="Ferreira-Neto J.R.C."/>
            <person name="da Silva M.D."/>
            <person name="Binneck E."/>
            <person name="de Melo N.F."/>
            <person name="da Silva R.H."/>
            <person name="de Melo A.L.T.M."/>
            <person name="Pandolfi V."/>
            <person name="Bustamante F.O."/>
            <person name="Brasileiro-Vidal A.C."/>
            <person name="Benko-Iseppon A.M."/>
        </authorList>
    </citation>
    <scope>NUCLEOTIDE SEQUENCE [LARGE SCALE GENOMIC DNA]</scope>
    <source>
        <tissue evidence="2">Leaves</tissue>
    </source>
</reference>
<proteinExistence type="predicted"/>
<evidence type="ECO:0000313" key="3">
    <source>
        <dbReference type="Proteomes" id="UP001341840"/>
    </source>
</evidence>
<comment type="caution">
    <text evidence="2">The sequence shown here is derived from an EMBL/GenBank/DDBJ whole genome shotgun (WGS) entry which is preliminary data.</text>
</comment>
<feature type="compositionally biased region" description="Polar residues" evidence="1">
    <location>
        <begin position="7"/>
        <end position="17"/>
    </location>
</feature>
<protein>
    <submittedName>
        <fullName evidence="2">Uncharacterized protein</fullName>
    </submittedName>
</protein>
<organism evidence="2 3">
    <name type="scientific">Stylosanthes scabra</name>
    <dbReference type="NCBI Taxonomy" id="79078"/>
    <lineage>
        <taxon>Eukaryota</taxon>
        <taxon>Viridiplantae</taxon>
        <taxon>Streptophyta</taxon>
        <taxon>Embryophyta</taxon>
        <taxon>Tracheophyta</taxon>
        <taxon>Spermatophyta</taxon>
        <taxon>Magnoliopsida</taxon>
        <taxon>eudicotyledons</taxon>
        <taxon>Gunneridae</taxon>
        <taxon>Pentapetalae</taxon>
        <taxon>rosids</taxon>
        <taxon>fabids</taxon>
        <taxon>Fabales</taxon>
        <taxon>Fabaceae</taxon>
        <taxon>Papilionoideae</taxon>
        <taxon>50 kb inversion clade</taxon>
        <taxon>dalbergioids sensu lato</taxon>
        <taxon>Dalbergieae</taxon>
        <taxon>Pterocarpus clade</taxon>
        <taxon>Stylosanthes</taxon>
    </lineage>
</organism>
<name>A0ABU6WKT2_9FABA</name>
<accession>A0ABU6WKT2</accession>
<keyword evidence="3" id="KW-1185">Reference proteome</keyword>
<evidence type="ECO:0000256" key="1">
    <source>
        <dbReference type="SAM" id="MobiDB-lite"/>
    </source>
</evidence>
<feature type="region of interest" description="Disordered" evidence="1">
    <location>
        <begin position="1"/>
        <end position="57"/>
    </location>
</feature>
<dbReference type="EMBL" id="JASCZI010181811">
    <property type="protein sequence ID" value="MED6185934.1"/>
    <property type="molecule type" value="Genomic_DNA"/>
</dbReference>
<dbReference type="Proteomes" id="UP001341840">
    <property type="component" value="Unassembled WGS sequence"/>
</dbReference>
<feature type="compositionally biased region" description="Low complexity" evidence="1">
    <location>
        <begin position="20"/>
        <end position="37"/>
    </location>
</feature>
<sequence>MTLAGRRNSTSMRSHSMANPAGGSSTAAATPVAASSGSRRRRRKEKREGRKNAKLSHCKSAPLSLSHHLASELAGNHHWCSSKLRNLTKSPWPLRVLPNAGTSPLRFWYVSRVAVVVAVLLLASLRLQVELWKIVSRGLGILIGCGSKRFWELLLLRGSLRLGAYGSRVFAELVTQESILPLPESIQNGTESKGLVLTSHESILALLESIPLRWNCVRVFRVDGIDLRIPRIDSYPSRDETSLPRLQGIDFHPSGIDSGPKYFKNCGRYRTLRKDVGIGPRSLWLRLPLHDPEVLLSRVLQGWFSSAFFFDLQAQSPRSAVTN</sequence>
<evidence type="ECO:0000313" key="2">
    <source>
        <dbReference type="EMBL" id="MED6185934.1"/>
    </source>
</evidence>
<gene>
    <name evidence="2" type="ORF">PIB30_061941</name>
</gene>